<reference evidence="3" key="1">
    <citation type="journal article" date="2018" name="Nat. Microbiol.">
        <title>Leveraging single-cell genomics to expand the fungal tree of life.</title>
        <authorList>
            <person name="Ahrendt S.R."/>
            <person name="Quandt C.A."/>
            <person name="Ciobanu D."/>
            <person name="Clum A."/>
            <person name="Salamov A."/>
            <person name="Andreopoulos B."/>
            <person name="Cheng J.F."/>
            <person name="Woyke T."/>
            <person name="Pelin A."/>
            <person name="Henrissat B."/>
            <person name="Reynolds N.K."/>
            <person name="Benny G.L."/>
            <person name="Smith M.E."/>
            <person name="James T.Y."/>
            <person name="Grigoriev I.V."/>
        </authorList>
    </citation>
    <scope>NUCLEOTIDE SEQUENCE [LARGE SCALE GENOMIC DNA]</scope>
</reference>
<name>A0A4P9W4L7_9FUNG</name>
<feature type="compositionally biased region" description="Polar residues" evidence="1">
    <location>
        <begin position="221"/>
        <end position="231"/>
    </location>
</feature>
<gene>
    <name evidence="2" type="ORF">BDK51DRAFT_52389</name>
</gene>
<feature type="region of interest" description="Disordered" evidence="1">
    <location>
        <begin position="128"/>
        <end position="181"/>
    </location>
</feature>
<evidence type="ECO:0000313" key="2">
    <source>
        <dbReference type="EMBL" id="RKO85808.1"/>
    </source>
</evidence>
<dbReference type="Proteomes" id="UP000269721">
    <property type="component" value="Unassembled WGS sequence"/>
</dbReference>
<sequence length="231" mass="25676">MSARARPSFPGRSSSWIMLPSKPKDPLAWNQVAGNMGRGEVVRRQFHNPNDQYTNPWLPFEPKSFVVLRLPHQLTGIVEREPQPERRQHATGDRILGPLVLAAVFSDEAFDFVHEFLVDEVGPIEDGVGRVLGGRERSRGSKRKRSAHDAGEHNLESSAGSDLKEATNLAQREGSSGRRPKGISDWGWRCCKKKGSCRVEDSRRNLALKEFGGGSYHLHSGTATTVNRSRG</sequence>
<protein>
    <submittedName>
        <fullName evidence="2">Uncharacterized protein</fullName>
    </submittedName>
</protein>
<organism evidence="2 3">
    <name type="scientific">Blyttiomyces helicus</name>
    <dbReference type="NCBI Taxonomy" id="388810"/>
    <lineage>
        <taxon>Eukaryota</taxon>
        <taxon>Fungi</taxon>
        <taxon>Fungi incertae sedis</taxon>
        <taxon>Chytridiomycota</taxon>
        <taxon>Chytridiomycota incertae sedis</taxon>
        <taxon>Chytridiomycetes</taxon>
        <taxon>Chytridiomycetes incertae sedis</taxon>
        <taxon>Blyttiomyces</taxon>
    </lineage>
</organism>
<proteinExistence type="predicted"/>
<dbReference type="AlphaFoldDB" id="A0A4P9W4L7"/>
<feature type="region of interest" description="Disordered" evidence="1">
    <location>
        <begin position="212"/>
        <end position="231"/>
    </location>
</feature>
<keyword evidence="3" id="KW-1185">Reference proteome</keyword>
<accession>A0A4P9W4L7</accession>
<evidence type="ECO:0000313" key="3">
    <source>
        <dbReference type="Proteomes" id="UP000269721"/>
    </source>
</evidence>
<dbReference type="EMBL" id="KZ998725">
    <property type="protein sequence ID" value="RKO85808.1"/>
    <property type="molecule type" value="Genomic_DNA"/>
</dbReference>
<evidence type="ECO:0000256" key="1">
    <source>
        <dbReference type="SAM" id="MobiDB-lite"/>
    </source>
</evidence>